<dbReference type="RefSeq" id="XP_017783312.1">
    <property type="nucleotide sequence ID" value="XM_017927823.1"/>
</dbReference>
<keyword evidence="3" id="KW-0444">Lipid biosynthesis</keyword>
<keyword evidence="8" id="KW-0443">Lipid metabolism</keyword>
<keyword evidence="9 11" id="KW-0472">Membrane</keyword>
<evidence type="ECO:0000256" key="4">
    <source>
        <dbReference type="ARBA" id="ARBA00022679"/>
    </source>
</evidence>
<feature type="transmembrane region" description="Helical" evidence="11">
    <location>
        <begin position="70"/>
        <end position="86"/>
    </location>
</feature>
<accession>A0ABM1N912</accession>
<protein>
    <recommendedName>
        <fullName evidence="11">Acyltransferase</fullName>
        <ecNumber evidence="11">2.3.1.-</ecNumber>
    </recommendedName>
</protein>
<comment type="subcellular location">
    <subcellularLocation>
        <location evidence="1 11">Endoplasmic reticulum membrane</location>
        <topology evidence="1 11">Multi-pass membrane protein</topology>
    </subcellularLocation>
</comment>
<feature type="transmembrane region" description="Helical" evidence="11">
    <location>
        <begin position="42"/>
        <end position="64"/>
    </location>
</feature>
<evidence type="ECO:0000256" key="10">
    <source>
        <dbReference type="ARBA" id="ARBA00023315"/>
    </source>
</evidence>
<dbReference type="EC" id="2.3.1.-" evidence="11"/>
<evidence type="ECO:0000256" key="3">
    <source>
        <dbReference type="ARBA" id="ARBA00022516"/>
    </source>
</evidence>
<dbReference type="Pfam" id="PF03982">
    <property type="entry name" value="DAGAT"/>
    <property type="match status" value="1"/>
</dbReference>
<dbReference type="InterPro" id="IPR007130">
    <property type="entry name" value="DAGAT"/>
</dbReference>
<keyword evidence="4 11" id="KW-0808">Transferase</keyword>
<keyword evidence="5 11" id="KW-0812">Transmembrane</keyword>
<organism evidence="12 13">
    <name type="scientific">Nicrophorus vespilloides</name>
    <name type="common">Boreal carrion beetle</name>
    <dbReference type="NCBI Taxonomy" id="110193"/>
    <lineage>
        <taxon>Eukaryota</taxon>
        <taxon>Metazoa</taxon>
        <taxon>Ecdysozoa</taxon>
        <taxon>Arthropoda</taxon>
        <taxon>Hexapoda</taxon>
        <taxon>Insecta</taxon>
        <taxon>Pterygota</taxon>
        <taxon>Neoptera</taxon>
        <taxon>Endopterygota</taxon>
        <taxon>Coleoptera</taxon>
        <taxon>Polyphaga</taxon>
        <taxon>Staphyliniformia</taxon>
        <taxon>Silphidae</taxon>
        <taxon>Nicrophorinae</taxon>
        <taxon>Nicrophorus</taxon>
    </lineage>
</organism>
<dbReference type="Proteomes" id="UP000695000">
    <property type="component" value="Unplaced"/>
</dbReference>
<dbReference type="CDD" id="cd07987">
    <property type="entry name" value="LPLAT_MGAT-like"/>
    <property type="match status" value="1"/>
</dbReference>
<sequence>MEKADTGSNSMDFAEIVLKIMKCLGVEFAPLNIPFRRRLQTLAAGFWFITMVLGGFAGSILAVYLVLFTQYWWLTLLYLFWALVMDRHTSERSGRRNEWMRSWSWWKYTREYFPTSLERVPWMTLDKKKNYLFCCYPHGMLCTGPFMAFGTNYGGFDQFFPNHKTHIITLDQHFSMPFFRELALGLGGCKATAKSISHILNKEEGGNVAILMVGGATEAFYCKPGVYKIIYDKRKGFIKIAIRTGAPLVPVISFGETDLFDQLENPEGSLLRSVQEWLKKYIGLAPAIPVGRGFFQYTFGMIPKRKPVHTIVGQPMEVEKNANPTQEQIDTLHEKFKQHLINLFEEQKYNYVQNPEQTKLEFI</sequence>
<reference evidence="13" key="1">
    <citation type="submission" date="2025-08" db="UniProtKB">
        <authorList>
            <consortium name="RefSeq"/>
        </authorList>
    </citation>
    <scope>IDENTIFICATION</scope>
    <source>
        <tissue evidence="13">Whole Larva</tissue>
    </source>
</reference>
<evidence type="ECO:0000256" key="8">
    <source>
        <dbReference type="ARBA" id="ARBA00023098"/>
    </source>
</evidence>
<evidence type="ECO:0000256" key="2">
    <source>
        <dbReference type="ARBA" id="ARBA00005420"/>
    </source>
</evidence>
<evidence type="ECO:0000256" key="9">
    <source>
        <dbReference type="ARBA" id="ARBA00023136"/>
    </source>
</evidence>
<keyword evidence="7 11" id="KW-1133">Transmembrane helix</keyword>
<evidence type="ECO:0000256" key="7">
    <source>
        <dbReference type="ARBA" id="ARBA00022989"/>
    </source>
</evidence>
<dbReference type="PANTHER" id="PTHR12317">
    <property type="entry name" value="DIACYLGLYCEROL O-ACYLTRANSFERASE"/>
    <property type="match status" value="1"/>
</dbReference>
<gene>
    <name evidence="13" type="primary">LOC108567395</name>
</gene>
<keyword evidence="10" id="KW-0012">Acyltransferase</keyword>
<dbReference type="PANTHER" id="PTHR12317:SF79">
    <property type="entry name" value="ACYLTRANSFERASE"/>
    <property type="match status" value="1"/>
</dbReference>
<keyword evidence="12" id="KW-1185">Reference proteome</keyword>
<dbReference type="SUPFAM" id="SSF69593">
    <property type="entry name" value="Glycerol-3-phosphate (1)-acyltransferase"/>
    <property type="match status" value="1"/>
</dbReference>
<keyword evidence="6 11" id="KW-0256">Endoplasmic reticulum</keyword>
<name>A0ABM1N912_NICVS</name>
<evidence type="ECO:0000313" key="12">
    <source>
        <dbReference type="Proteomes" id="UP000695000"/>
    </source>
</evidence>
<dbReference type="GeneID" id="108567395"/>
<evidence type="ECO:0000256" key="6">
    <source>
        <dbReference type="ARBA" id="ARBA00022824"/>
    </source>
</evidence>
<evidence type="ECO:0000256" key="11">
    <source>
        <dbReference type="RuleBase" id="RU367023"/>
    </source>
</evidence>
<evidence type="ECO:0000256" key="1">
    <source>
        <dbReference type="ARBA" id="ARBA00004477"/>
    </source>
</evidence>
<comment type="similarity">
    <text evidence="2 11">Belongs to the diacylglycerol acyltransferase family.</text>
</comment>
<evidence type="ECO:0000313" key="13">
    <source>
        <dbReference type="RefSeq" id="XP_017783312.1"/>
    </source>
</evidence>
<evidence type="ECO:0000256" key="5">
    <source>
        <dbReference type="ARBA" id="ARBA00022692"/>
    </source>
</evidence>
<proteinExistence type="inferred from homology"/>